<dbReference type="SUPFAM" id="SSF47459">
    <property type="entry name" value="HLH, helix-loop-helix DNA-binding domain"/>
    <property type="match status" value="1"/>
</dbReference>
<dbReference type="Gene3D" id="4.10.280.10">
    <property type="entry name" value="Helix-loop-helix DNA-binding domain"/>
    <property type="match status" value="1"/>
</dbReference>
<accession>A0A5N6NW43</accession>
<comment type="caution">
    <text evidence="7">The sequence shown here is derived from an EMBL/GenBank/DDBJ whole genome shotgun (WGS) entry which is preliminary data.</text>
</comment>
<comment type="subcellular location">
    <subcellularLocation>
        <location evidence="1">Nucleus</location>
    </subcellularLocation>
</comment>
<evidence type="ECO:0000256" key="3">
    <source>
        <dbReference type="ARBA" id="ARBA00023163"/>
    </source>
</evidence>
<organism evidence="7 8">
    <name type="scientific">Mikania micrantha</name>
    <name type="common">bitter vine</name>
    <dbReference type="NCBI Taxonomy" id="192012"/>
    <lineage>
        <taxon>Eukaryota</taxon>
        <taxon>Viridiplantae</taxon>
        <taxon>Streptophyta</taxon>
        <taxon>Embryophyta</taxon>
        <taxon>Tracheophyta</taxon>
        <taxon>Spermatophyta</taxon>
        <taxon>Magnoliopsida</taxon>
        <taxon>eudicotyledons</taxon>
        <taxon>Gunneridae</taxon>
        <taxon>Pentapetalae</taxon>
        <taxon>asterids</taxon>
        <taxon>campanulids</taxon>
        <taxon>Asterales</taxon>
        <taxon>Asteraceae</taxon>
        <taxon>Asteroideae</taxon>
        <taxon>Heliantheae alliance</taxon>
        <taxon>Eupatorieae</taxon>
        <taxon>Mikania</taxon>
    </lineage>
</organism>
<evidence type="ECO:0000259" key="6">
    <source>
        <dbReference type="PROSITE" id="PS50888"/>
    </source>
</evidence>
<evidence type="ECO:0000313" key="7">
    <source>
        <dbReference type="EMBL" id="KAD5507484.1"/>
    </source>
</evidence>
<evidence type="ECO:0000256" key="2">
    <source>
        <dbReference type="ARBA" id="ARBA00023015"/>
    </source>
</evidence>
<dbReference type="PROSITE" id="PS50888">
    <property type="entry name" value="BHLH"/>
    <property type="match status" value="1"/>
</dbReference>
<protein>
    <recommendedName>
        <fullName evidence="6">BHLH domain-containing protein</fullName>
    </recommendedName>
</protein>
<name>A0A5N6NW43_9ASTR</name>
<dbReference type="PANTHER" id="PTHR36066">
    <property type="entry name" value="TRANSCRIPTION FACTOR BHLH145"/>
    <property type="match status" value="1"/>
</dbReference>
<keyword evidence="2" id="KW-0805">Transcription regulation</keyword>
<evidence type="ECO:0000313" key="8">
    <source>
        <dbReference type="Proteomes" id="UP000326396"/>
    </source>
</evidence>
<sequence>MEKRFDPWSRDQQIDCQLPNPNLLSAQFGLGPQVTFPYFGNKVSVPNNQEPCGWFYGLPRYRQGLVPAFTSTVREVKEKLPAAIPDVARETNDLRKKFLVFDQTGDQTTLIYSSGVGPTQIRYQFPSLNNPKPQFGAHTVDTNELINENDGNDSKSEMREDTEELNALLYSDDEDEDEDNDDDDDDDEKSTGHSPSSVTGHCERKQKRKSESGEEEEVASSWGPTKRHKREDIVNVVEDTVSSGKSGINCSGNGVFDDDGFESLSSCNERMRKEKIKETINLLRNLIPGNKNGKNAIVVIDEAIHYLRSLKVKAKALGLDSL</sequence>
<dbReference type="GO" id="GO:0046983">
    <property type="term" value="F:protein dimerization activity"/>
    <property type="evidence" value="ECO:0007669"/>
    <property type="project" value="InterPro"/>
</dbReference>
<dbReference type="InterPro" id="IPR011598">
    <property type="entry name" value="bHLH_dom"/>
</dbReference>
<evidence type="ECO:0000256" key="4">
    <source>
        <dbReference type="ARBA" id="ARBA00023242"/>
    </source>
</evidence>
<keyword evidence="3" id="KW-0804">Transcription</keyword>
<keyword evidence="4" id="KW-0539">Nucleus</keyword>
<evidence type="ECO:0000256" key="1">
    <source>
        <dbReference type="ARBA" id="ARBA00004123"/>
    </source>
</evidence>
<dbReference type="AlphaFoldDB" id="A0A5N6NW43"/>
<feature type="compositionally biased region" description="Acidic residues" evidence="5">
    <location>
        <begin position="171"/>
        <end position="188"/>
    </location>
</feature>
<dbReference type="InterPro" id="IPR036638">
    <property type="entry name" value="HLH_DNA-bd_sf"/>
</dbReference>
<dbReference type="Proteomes" id="UP000326396">
    <property type="component" value="Linkage Group LG16"/>
</dbReference>
<feature type="region of interest" description="Disordered" evidence="5">
    <location>
        <begin position="127"/>
        <end position="231"/>
    </location>
</feature>
<dbReference type="PANTHER" id="PTHR36066:SF2">
    <property type="entry name" value="TRANSCRIPTION FACTOR BHLH145"/>
    <property type="match status" value="1"/>
</dbReference>
<dbReference type="GO" id="GO:0005634">
    <property type="term" value="C:nucleus"/>
    <property type="evidence" value="ECO:0007669"/>
    <property type="project" value="UniProtKB-SubCell"/>
</dbReference>
<feature type="domain" description="BHLH" evidence="6">
    <location>
        <begin position="260"/>
        <end position="310"/>
    </location>
</feature>
<proteinExistence type="predicted"/>
<evidence type="ECO:0000256" key="5">
    <source>
        <dbReference type="SAM" id="MobiDB-lite"/>
    </source>
</evidence>
<keyword evidence="8" id="KW-1185">Reference proteome</keyword>
<gene>
    <name evidence="7" type="ORF">E3N88_15187</name>
</gene>
<dbReference type="EMBL" id="SZYD01000008">
    <property type="protein sequence ID" value="KAD5507484.1"/>
    <property type="molecule type" value="Genomic_DNA"/>
</dbReference>
<dbReference type="OrthoDB" id="777433at2759"/>
<dbReference type="InterPro" id="IPR037546">
    <property type="entry name" value="SAC51-like"/>
</dbReference>
<reference evidence="7 8" key="1">
    <citation type="submission" date="2019-05" db="EMBL/GenBank/DDBJ databases">
        <title>Mikania micrantha, genome provides insights into the molecular mechanism of rapid growth.</title>
        <authorList>
            <person name="Liu B."/>
        </authorList>
    </citation>
    <scope>NUCLEOTIDE SEQUENCE [LARGE SCALE GENOMIC DNA]</scope>
    <source>
        <strain evidence="7">NLD-2019</strain>
        <tissue evidence="7">Leaf</tissue>
    </source>
</reference>